<dbReference type="EMBL" id="ATLV01025614">
    <property type="status" value="NOT_ANNOTATED_CDS"/>
    <property type="molecule type" value="Genomic_DNA"/>
</dbReference>
<feature type="transmembrane region" description="Helical" evidence="1">
    <location>
        <begin position="52"/>
        <end position="72"/>
    </location>
</feature>
<evidence type="ECO:0000313" key="2">
    <source>
        <dbReference type="EMBL" id="KFB52469.1"/>
    </source>
</evidence>
<dbReference type="EMBL" id="KE525396">
    <property type="protein sequence ID" value="KFB52469.1"/>
    <property type="molecule type" value="Genomic_DNA"/>
</dbReference>
<dbReference type="Proteomes" id="UP000030765">
    <property type="component" value="Unassembled WGS sequence"/>
</dbReference>
<accession>A0A084WQH5</accession>
<keyword evidence="1" id="KW-0472">Membrane</keyword>
<reference evidence="3" key="2">
    <citation type="submission" date="2020-05" db="UniProtKB">
        <authorList>
            <consortium name="EnsemblMetazoa"/>
        </authorList>
    </citation>
    <scope>IDENTIFICATION</scope>
</reference>
<keyword evidence="4" id="KW-1185">Reference proteome</keyword>
<evidence type="ECO:0000313" key="3">
    <source>
        <dbReference type="EnsemblMetazoa" id="ASIC020711-PA"/>
    </source>
</evidence>
<name>A0A084WQH5_ANOSI</name>
<proteinExistence type="predicted"/>
<dbReference type="EnsemblMetazoa" id="ASIC020711-RA">
    <property type="protein sequence ID" value="ASIC020711-PA"/>
    <property type="gene ID" value="ASIC020711"/>
</dbReference>
<reference evidence="2 4" key="1">
    <citation type="journal article" date="2014" name="BMC Genomics">
        <title>Genome sequence of Anopheles sinensis provides insight into genetics basis of mosquito competence for malaria parasites.</title>
        <authorList>
            <person name="Zhou D."/>
            <person name="Zhang D."/>
            <person name="Ding G."/>
            <person name="Shi L."/>
            <person name="Hou Q."/>
            <person name="Ye Y."/>
            <person name="Xu Y."/>
            <person name="Zhou H."/>
            <person name="Xiong C."/>
            <person name="Li S."/>
            <person name="Yu J."/>
            <person name="Hong S."/>
            <person name="Yu X."/>
            <person name="Zou P."/>
            <person name="Chen C."/>
            <person name="Chang X."/>
            <person name="Wang W."/>
            <person name="Lv Y."/>
            <person name="Sun Y."/>
            <person name="Ma L."/>
            <person name="Shen B."/>
            <person name="Zhu C."/>
        </authorList>
    </citation>
    <scope>NUCLEOTIDE SEQUENCE [LARGE SCALE GENOMIC DNA]</scope>
</reference>
<keyword evidence="1" id="KW-0812">Transmembrane</keyword>
<sequence>MDGRYVRWVAQFLVANFDSGRRAAPPQSLTTQARRSFTSVRPRDHGTVLPKISSIGIIIVAITGTMTPWSFWPSRADSLLLLPLLRRTAISSRADANSGGCAAAFLHVPANELQEIRGMTETFSFGLQEEMDRRSTKLKRLKPEE</sequence>
<dbReference type="VEuPathDB" id="VectorBase:ASIC020711"/>
<evidence type="ECO:0000256" key="1">
    <source>
        <dbReference type="SAM" id="Phobius"/>
    </source>
</evidence>
<dbReference type="AlphaFoldDB" id="A0A084WQH5"/>
<keyword evidence="1" id="KW-1133">Transmembrane helix</keyword>
<protein>
    <submittedName>
        <fullName evidence="2 3">Uncharacterized protein</fullName>
    </submittedName>
</protein>
<evidence type="ECO:0000313" key="4">
    <source>
        <dbReference type="Proteomes" id="UP000030765"/>
    </source>
</evidence>
<organism evidence="2">
    <name type="scientific">Anopheles sinensis</name>
    <name type="common">Mosquito</name>
    <dbReference type="NCBI Taxonomy" id="74873"/>
    <lineage>
        <taxon>Eukaryota</taxon>
        <taxon>Metazoa</taxon>
        <taxon>Ecdysozoa</taxon>
        <taxon>Arthropoda</taxon>
        <taxon>Hexapoda</taxon>
        <taxon>Insecta</taxon>
        <taxon>Pterygota</taxon>
        <taxon>Neoptera</taxon>
        <taxon>Endopterygota</taxon>
        <taxon>Diptera</taxon>
        <taxon>Nematocera</taxon>
        <taxon>Culicoidea</taxon>
        <taxon>Culicidae</taxon>
        <taxon>Anophelinae</taxon>
        <taxon>Anopheles</taxon>
    </lineage>
</organism>
<gene>
    <name evidence="2" type="ORF">ZHAS_00020711</name>
</gene>